<dbReference type="GO" id="GO:0004842">
    <property type="term" value="F:ubiquitin-protein transferase activity"/>
    <property type="evidence" value="ECO:0007669"/>
    <property type="project" value="InterPro"/>
</dbReference>
<accession>A0A177T7A2</accession>
<dbReference type="PANTHER" id="PTHR12170:SF3">
    <property type="entry name" value="GH10162P"/>
    <property type="match status" value="1"/>
</dbReference>
<dbReference type="EMBL" id="CAJHJG010003066">
    <property type="protein sequence ID" value="CAD6925985.1"/>
    <property type="molecule type" value="Genomic_DNA"/>
</dbReference>
<dbReference type="AlphaFoldDB" id="A0A177T7A2"/>
<dbReference type="GO" id="GO:0034657">
    <property type="term" value="C:GID complex"/>
    <property type="evidence" value="ECO:0007669"/>
    <property type="project" value="TreeGrafter"/>
</dbReference>
<keyword evidence="5" id="KW-1185">Reference proteome</keyword>
<evidence type="ECO:0000313" key="4">
    <source>
        <dbReference type="Proteomes" id="UP000077671"/>
    </source>
</evidence>
<sequence length="153" mass="16672">MFLPEFPAAPPRRTSPRIPTPSPSAPPPSHCYDRFPPLSHLLLNPNLVHVPALLPLFRLDYCAHMGVARESPLQIAVEIGAGGALSRIMKVRQVMKITATERSQVDELPVEILLPNHLRFHGTSACPVSKEQGTDANPPVMMAMRSVKAISTG</sequence>
<dbReference type="GO" id="GO:0043161">
    <property type="term" value="P:proteasome-mediated ubiquitin-dependent protein catabolic process"/>
    <property type="evidence" value="ECO:0007669"/>
    <property type="project" value="InterPro"/>
</dbReference>
<feature type="compositionally biased region" description="Pro residues" evidence="1">
    <location>
        <begin position="18"/>
        <end position="29"/>
    </location>
</feature>
<evidence type="ECO:0000313" key="2">
    <source>
        <dbReference type="EMBL" id="CAD6925985.1"/>
    </source>
</evidence>
<protein>
    <submittedName>
        <fullName evidence="3">Uncharacterized protein</fullName>
    </submittedName>
</protein>
<dbReference type="Proteomes" id="UP000077671">
    <property type="component" value="Unassembled WGS sequence"/>
</dbReference>
<reference evidence="3" key="1">
    <citation type="submission" date="2016-04" db="EMBL/GenBank/DDBJ databases">
        <authorList>
            <person name="Nguyen H.D."/>
            <person name="Kesanakurti P."/>
            <person name="Cullis J."/>
            <person name="Levesque C.A."/>
            <person name="Hambleton S."/>
        </authorList>
    </citation>
    <scope>NUCLEOTIDE SEQUENCE</scope>
    <source>
        <strain evidence="3">DAOMC 238032</strain>
    </source>
</reference>
<evidence type="ECO:0000313" key="3">
    <source>
        <dbReference type="EMBL" id="KAE8241774.1"/>
    </source>
</evidence>
<reference evidence="3" key="2">
    <citation type="journal article" date="2019" name="IMA Fungus">
        <title>Genome sequencing and comparison of five Tilletia species to identify candidate genes for the detection of regulated species infecting wheat.</title>
        <authorList>
            <person name="Nguyen H.D.T."/>
            <person name="Sultana T."/>
            <person name="Kesanakurti P."/>
            <person name="Hambleton S."/>
        </authorList>
    </citation>
    <scope>NUCLEOTIDE SEQUENCE</scope>
    <source>
        <strain evidence="3">DAOMC 238032</strain>
    </source>
</reference>
<name>A0A177T7A2_9BASI</name>
<dbReference type="InterPro" id="IPR045098">
    <property type="entry name" value="Fyv10_fam"/>
</dbReference>
<reference evidence="2" key="3">
    <citation type="submission" date="2020-10" db="EMBL/GenBank/DDBJ databases">
        <authorList>
            <person name="Sedaghatjoo S."/>
        </authorList>
    </citation>
    <scope>NUCLEOTIDE SEQUENCE</scope>
    <source>
        <strain evidence="2">AZH3</strain>
    </source>
</reference>
<dbReference type="PANTHER" id="PTHR12170">
    <property type="entry name" value="MACROPHAGE ERYTHROBLAST ATTACHER-RELATED"/>
    <property type="match status" value="1"/>
</dbReference>
<feature type="region of interest" description="Disordered" evidence="1">
    <location>
        <begin position="1"/>
        <end position="29"/>
    </location>
</feature>
<evidence type="ECO:0000256" key="1">
    <source>
        <dbReference type="SAM" id="MobiDB-lite"/>
    </source>
</evidence>
<dbReference type="EMBL" id="LWDD02002229">
    <property type="protein sequence ID" value="KAE8241774.1"/>
    <property type="molecule type" value="Genomic_DNA"/>
</dbReference>
<dbReference type="GO" id="GO:0005737">
    <property type="term" value="C:cytoplasm"/>
    <property type="evidence" value="ECO:0007669"/>
    <property type="project" value="TreeGrafter"/>
</dbReference>
<gene>
    <name evidence="3" type="ORF">A4X03_0g8088</name>
    <name evidence="2" type="ORF">JKIAZH3_G9422</name>
</gene>
<organism evidence="3 4">
    <name type="scientific">Tilletia caries</name>
    <name type="common">wheat bunt fungus</name>
    <dbReference type="NCBI Taxonomy" id="13290"/>
    <lineage>
        <taxon>Eukaryota</taxon>
        <taxon>Fungi</taxon>
        <taxon>Dikarya</taxon>
        <taxon>Basidiomycota</taxon>
        <taxon>Ustilaginomycotina</taxon>
        <taxon>Exobasidiomycetes</taxon>
        <taxon>Tilletiales</taxon>
        <taxon>Tilletiaceae</taxon>
        <taxon>Tilletia</taxon>
    </lineage>
</organism>
<comment type="caution">
    <text evidence="3">The sequence shown here is derived from an EMBL/GenBank/DDBJ whole genome shotgun (WGS) entry which is preliminary data.</text>
</comment>
<evidence type="ECO:0000313" key="5">
    <source>
        <dbReference type="Proteomes" id="UP000836402"/>
    </source>
</evidence>
<proteinExistence type="predicted"/>
<dbReference type="GO" id="GO:0005634">
    <property type="term" value="C:nucleus"/>
    <property type="evidence" value="ECO:0007669"/>
    <property type="project" value="TreeGrafter"/>
</dbReference>
<dbReference type="Proteomes" id="UP000836402">
    <property type="component" value="Unassembled WGS sequence"/>
</dbReference>